<evidence type="ECO:0000256" key="18">
    <source>
        <dbReference type="SAM" id="SignalP"/>
    </source>
</evidence>
<evidence type="ECO:0000256" key="15">
    <source>
        <dbReference type="ARBA" id="ARBA00023157"/>
    </source>
</evidence>
<dbReference type="GO" id="GO:0004181">
    <property type="term" value="F:metallocarboxypeptidase activity"/>
    <property type="evidence" value="ECO:0007669"/>
    <property type="project" value="InterPro"/>
</dbReference>
<dbReference type="EMBL" id="SWKU01000001">
    <property type="protein sequence ID" value="KAF3010782.1"/>
    <property type="molecule type" value="Genomic_DNA"/>
</dbReference>
<keyword evidence="11" id="KW-0862">Zinc</keyword>
<keyword evidence="5" id="KW-0964">Secreted</keyword>
<gene>
    <name evidence="20" type="ORF">E8E13_007848</name>
</gene>
<evidence type="ECO:0000256" key="5">
    <source>
        <dbReference type="ARBA" id="ARBA00022525"/>
    </source>
</evidence>
<dbReference type="SUPFAM" id="SSF54897">
    <property type="entry name" value="Protease propeptides/inhibitors"/>
    <property type="match status" value="1"/>
</dbReference>
<evidence type="ECO:0000256" key="9">
    <source>
        <dbReference type="ARBA" id="ARBA00022729"/>
    </source>
</evidence>
<dbReference type="FunFam" id="3.40.630.10:FF:000040">
    <property type="entry name" value="zinc carboxypeptidase"/>
    <property type="match status" value="1"/>
</dbReference>
<dbReference type="PANTHER" id="PTHR11705">
    <property type="entry name" value="PROTEASE FAMILY M14 CARBOXYPEPTIDASE A,B"/>
    <property type="match status" value="1"/>
</dbReference>
<name>A0A9P4TNC4_CURKU</name>
<evidence type="ECO:0000256" key="12">
    <source>
        <dbReference type="ARBA" id="ARBA00023026"/>
    </source>
</evidence>
<keyword evidence="7" id="KW-0645">Protease</keyword>
<dbReference type="Proteomes" id="UP000801428">
    <property type="component" value="Unassembled WGS sequence"/>
</dbReference>
<dbReference type="InterPro" id="IPR036990">
    <property type="entry name" value="M14A-like_propep"/>
</dbReference>
<keyword evidence="6" id="KW-0121">Carboxypeptidase</keyword>
<proteinExistence type="inferred from homology"/>
<dbReference type="GO" id="GO:0006508">
    <property type="term" value="P:proteolysis"/>
    <property type="evidence" value="ECO:0007669"/>
    <property type="project" value="UniProtKB-KW"/>
</dbReference>
<dbReference type="OrthoDB" id="3626597at2759"/>
<evidence type="ECO:0000313" key="20">
    <source>
        <dbReference type="EMBL" id="KAF3010782.1"/>
    </source>
</evidence>
<dbReference type="AlphaFoldDB" id="A0A9P4TNC4"/>
<dbReference type="GO" id="GO:0005576">
    <property type="term" value="C:extracellular region"/>
    <property type="evidence" value="ECO:0007669"/>
    <property type="project" value="UniProtKB-SubCell"/>
</dbReference>
<evidence type="ECO:0000256" key="4">
    <source>
        <dbReference type="ARBA" id="ARBA00005988"/>
    </source>
</evidence>
<dbReference type="GO" id="GO:0008270">
    <property type="term" value="F:zinc ion binding"/>
    <property type="evidence" value="ECO:0007669"/>
    <property type="project" value="InterPro"/>
</dbReference>
<sequence>MKLLSVALASVGLASAASVSNQQKVSYDDWKVFRVNGPSNTAEFQEVVKKLQLDVWKGKLSSGDVVDVSVAPEQLSAFEEATKSLDTKVMHDNLGASIADENTFSVYAAGAAPNATWFNSYHSLADHYQWISDLAAAYPSNSEVISAGKSNEGRDIKGIHIWGSGGKGSQKAVVWHSTVHAREWITTMVNEYAAYQLLTSTDATVAAFKNKYDFYIFPVVNPDGFAFTQSSNRLWRKNRQTTPSASCVGRDINRNWAHKSWSQAQGASTSPCDEDYKGPSAGDGVETKALKAQLDSLAQGKGIQFYMDIHSYSQLWMYPYGYTCSGTLPNSASYASLTKGAIAAVKAVHGTTFTGGPICNTIYQVSGDSVDYALENAGAKYSMTVELRDKGNYGFVLPANQILPSSEEMWAGLAYMLKNMT</sequence>
<comment type="cofactor">
    <cofactor evidence="1">
        <name>Zn(2+)</name>
        <dbReference type="ChEBI" id="CHEBI:29105"/>
    </cofactor>
</comment>
<dbReference type="Gene3D" id="3.30.70.340">
    <property type="entry name" value="Metallocarboxypeptidase-like"/>
    <property type="match status" value="1"/>
</dbReference>
<comment type="function">
    <text evidence="2">Extracellular metalloprotease that contributes to pathogenicity.</text>
</comment>
<feature type="active site" description="Proton donor/acceptor" evidence="17">
    <location>
        <position position="386"/>
    </location>
</feature>
<keyword evidence="8" id="KW-0479">Metal-binding</keyword>
<keyword evidence="15" id="KW-1015">Disulfide bond</keyword>
<feature type="chain" id="PRO_5040360215" description="Carboxypeptidase M14A" evidence="18">
    <location>
        <begin position="17"/>
        <end position="421"/>
    </location>
</feature>
<accession>A0A9P4TNC4</accession>
<keyword evidence="21" id="KW-1185">Reference proteome</keyword>
<evidence type="ECO:0000256" key="8">
    <source>
        <dbReference type="ARBA" id="ARBA00022723"/>
    </source>
</evidence>
<evidence type="ECO:0000256" key="7">
    <source>
        <dbReference type="ARBA" id="ARBA00022670"/>
    </source>
</evidence>
<dbReference type="Pfam" id="PF02244">
    <property type="entry name" value="Propep_M14"/>
    <property type="match status" value="1"/>
</dbReference>
<keyword evidence="9 18" id="KW-0732">Signal</keyword>
<evidence type="ECO:0000256" key="14">
    <source>
        <dbReference type="ARBA" id="ARBA00023145"/>
    </source>
</evidence>
<evidence type="ECO:0000256" key="16">
    <source>
        <dbReference type="ARBA" id="ARBA00081330"/>
    </source>
</evidence>
<dbReference type="SUPFAM" id="SSF53187">
    <property type="entry name" value="Zn-dependent exopeptidases"/>
    <property type="match status" value="1"/>
</dbReference>
<evidence type="ECO:0000259" key="19">
    <source>
        <dbReference type="PROSITE" id="PS52035"/>
    </source>
</evidence>
<comment type="caution">
    <text evidence="20">The sequence shown here is derived from an EMBL/GenBank/DDBJ whole genome shotgun (WGS) entry which is preliminary data.</text>
</comment>
<dbReference type="PROSITE" id="PS52035">
    <property type="entry name" value="PEPTIDASE_M14"/>
    <property type="match status" value="1"/>
</dbReference>
<feature type="signal peptide" evidence="18">
    <location>
        <begin position="1"/>
        <end position="16"/>
    </location>
</feature>
<dbReference type="InterPro" id="IPR000834">
    <property type="entry name" value="Peptidase_M14"/>
</dbReference>
<evidence type="ECO:0000256" key="17">
    <source>
        <dbReference type="PROSITE-ProRule" id="PRU01379"/>
    </source>
</evidence>
<evidence type="ECO:0000256" key="10">
    <source>
        <dbReference type="ARBA" id="ARBA00022801"/>
    </source>
</evidence>
<evidence type="ECO:0000256" key="11">
    <source>
        <dbReference type="ARBA" id="ARBA00022833"/>
    </source>
</evidence>
<dbReference type="Pfam" id="PF00246">
    <property type="entry name" value="Peptidase_M14"/>
    <property type="match status" value="1"/>
</dbReference>
<comment type="similarity">
    <text evidence="4 17">Belongs to the peptidase M14 family.</text>
</comment>
<keyword evidence="14" id="KW-0865">Zymogen</keyword>
<dbReference type="CDD" id="cd03860">
    <property type="entry name" value="M14_CP_A-B_like"/>
    <property type="match status" value="1"/>
</dbReference>
<dbReference type="PROSITE" id="PS00133">
    <property type="entry name" value="CARBOXYPEPT_ZN_2"/>
    <property type="match status" value="1"/>
</dbReference>
<evidence type="ECO:0000313" key="21">
    <source>
        <dbReference type="Proteomes" id="UP000801428"/>
    </source>
</evidence>
<evidence type="ECO:0000256" key="1">
    <source>
        <dbReference type="ARBA" id="ARBA00001947"/>
    </source>
</evidence>
<protein>
    <recommendedName>
        <fullName evidence="16">Carboxypeptidase M14A</fullName>
    </recommendedName>
</protein>
<dbReference type="PANTHER" id="PTHR11705:SF143">
    <property type="entry name" value="SLL0236 PROTEIN"/>
    <property type="match status" value="1"/>
</dbReference>
<feature type="domain" description="Peptidase M14" evidence="19">
    <location>
        <begin position="120"/>
        <end position="420"/>
    </location>
</feature>
<dbReference type="InterPro" id="IPR057247">
    <property type="entry name" value="CARBOXYPEPT_ZN_2"/>
</dbReference>
<evidence type="ECO:0000256" key="2">
    <source>
        <dbReference type="ARBA" id="ARBA00003091"/>
    </source>
</evidence>
<evidence type="ECO:0000256" key="6">
    <source>
        <dbReference type="ARBA" id="ARBA00022645"/>
    </source>
</evidence>
<keyword evidence="10" id="KW-0378">Hydrolase</keyword>
<evidence type="ECO:0000256" key="13">
    <source>
        <dbReference type="ARBA" id="ARBA00023049"/>
    </source>
</evidence>
<comment type="subcellular location">
    <subcellularLocation>
        <location evidence="3">Secreted</location>
    </subcellularLocation>
</comment>
<reference evidence="20" key="1">
    <citation type="submission" date="2019-04" db="EMBL/GenBank/DDBJ databases">
        <title>Sequencing of skin fungus with MAO and IRED activity.</title>
        <authorList>
            <person name="Marsaioli A.J."/>
            <person name="Bonatto J.M.C."/>
            <person name="Reis Junior O."/>
        </authorList>
    </citation>
    <scope>NUCLEOTIDE SEQUENCE</scope>
    <source>
        <strain evidence="20">30M1</strain>
    </source>
</reference>
<dbReference type="PRINTS" id="PR00765">
    <property type="entry name" value="CRBOXYPTASEA"/>
</dbReference>
<keyword evidence="12" id="KW-0843">Virulence</keyword>
<keyword evidence="13" id="KW-0482">Metalloprotease</keyword>
<evidence type="ECO:0000256" key="3">
    <source>
        <dbReference type="ARBA" id="ARBA00004613"/>
    </source>
</evidence>
<dbReference type="Gene3D" id="3.40.630.10">
    <property type="entry name" value="Zn peptidases"/>
    <property type="match status" value="1"/>
</dbReference>
<dbReference type="SMART" id="SM00631">
    <property type="entry name" value="Zn_pept"/>
    <property type="match status" value="1"/>
</dbReference>
<dbReference type="InterPro" id="IPR003146">
    <property type="entry name" value="M14A_act_pep"/>
</dbReference>
<organism evidence="20 21">
    <name type="scientific">Curvularia kusanoi</name>
    <name type="common">Cochliobolus kusanoi</name>
    <dbReference type="NCBI Taxonomy" id="90978"/>
    <lineage>
        <taxon>Eukaryota</taxon>
        <taxon>Fungi</taxon>
        <taxon>Dikarya</taxon>
        <taxon>Ascomycota</taxon>
        <taxon>Pezizomycotina</taxon>
        <taxon>Dothideomycetes</taxon>
        <taxon>Pleosporomycetidae</taxon>
        <taxon>Pleosporales</taxon>
        <taxon>Pleosporineae</taxon>
        <taxon>Pleosporaceae</taxon>
        <taxon>Curvularia</taxon>
    </lineage>
</organism>